<evidence type="ECO:0000313" key="3">
    <source>
        <dbReference type="EMBL" id="PIZ49449.1"/>
    </source>
</evidence>
<reference evidence="4" key="1">
    <citation type="submission" date="2017-09" db="EMBL/GenBank/DDBJ databases">
        <title>Depth-based differentiation of microbial function through sediment-hosted aquifers and enrichment of novel symbionts in the deep terrestrial subsurface.</title>
        <authorList>
            <person name="Probst A.J."/>
            <person name="Ladd B."/>
            <person name="Jarett J.K."/>
            <person name="Geller-Mcgrath D.E."/>
            <person name="Sieber C.M.K."/>
            <person name="Emerson J.B."/>
            <person name="Anantharaman K."/>
            <person name="Thomas B.C."/>
            <person name="Malmstrom R."/>
            <person name="Stieglmeier M."/>
            <person name="Klingl A."/>
            <person name="Woyke T."/>
            <person name="Ryan C.M."/>
            <person name="Banfield J.F."/>
        </authorList>
    </citation>
    <scope>NUCLEOTIDE SEQUENCE [LARGE SCALE GENOMIC DNA]</scope>
</reference>
<accession>A0A2M7TNC9</accession>
<proteinExistence type="inferred from homology"/>
<dbReference type="Proteomes" id="UP000229753">
    <property type="component" value="Unassembled WGS sequence"/>
</dbReference>
<dbReference type="Gene3D" id="3.40.1440.10">
    <property type="entry name" value="GIY-YIG endonuclease"/>
    <property type="match status" value="1"/>
</dbReference>
<feature type="domain" description="GIY-YIG" evidence="2">
    <location>
        <begin position="1"/>
        <end position="80"/>
    </location>
</feature>
<name>A0A2M7TNC9_9BACT</name>
<comment type="caution">
    <text evidence="3">The sequence shown here is derived from an EMBL/GenBank/DDBJ whole genome shotgun (WGS) entry which is preliminary data.</text>
</comment>
<dbReference type="EMBL" id="PFNO01000056">
    <property type="protein sequence ID" value="PIZ49449.1"/>
    <property type="molecule type" value="Genomic_DNA"/>
</dbReference>
<comment type="similarity">
    <text evidence="1">Belongs to the UPF0213 family.</text>
</comment>
<evidence type="ECO:0000259" key="2">
    <source>
        <dbReference type="PROSITE" id="PS50164"/>
    </source>
</evidence>
<dbReference type="SUPFAM" id="SSF82771">
    <property type="entry name" value="GIY-YIG endonuclease"/>
    <property type="match status" value="1"/>
</dbReference>
<evidence type="ECO:0000256" key="1">
    <source>
        <dbReference type="ARBA" id="ARBA00007435"/>
    </source>
</evidence>
<protein>
    <submittedName>
        <fullName evidence="3">Excinuclease ABC subunit C</fullName>
    </submittedName>
</protein>
<dbReference type="InterPro" id="IPR050190">
    <property type="entry name" value="UPF0213_domain"/>
</dbReference>
<organism evidence="3 4">
    <name type="scientific">Candidatus Woesebacteria bacterium CG_4_10_14_0_2_um_filter_39_14</name>
    <dbReference type="NCBI Taxonomy" id="1975054"/>
    <lineage>
        <taxon>Bacteria</taxon>
        <taxon>Candidatus Woeseibacteriota</taxon>
    </lineage>
</organism>
<sequence length="93" mass="11066">MYYYTYVLYCRNSKTNKHKLYIGSTSDLKKRFVDHKSKSVKTTKIFDIIELVYYEACRNKTDARKRELQLKTGFGRGYLKRKLVNDLELSGHS</sequence>
<dbReference type="InterPro" id="IPR000305">
    <property type="entry name" value="GIY-YIG_endonuc"/>
</dbReference>
<dbReference type="InterPro" id="IPR035901">
    <property type="entry name" value="GIY-YIG_endonuc_sf"/>
</dbReference>
<evidence type="ECO:0000313" key="4">
    <source>
        <dbReference type="Proteomes" id="UP000229753"/>
    </source>
</evidence>
<dbReference type="AlphaFoldDB" id="A0A2M7TNC9"/>
<gene>
    <name evidence="3" type="ORF">COY29_01850</name>
</gene>
<dbReference type="PROSITE" id="PS50164">
    <property type="entry name" value="GIY_YIG"/>
    <property type="match status" value="1"/>
</dbReference>
<dbReference type="PANTHER" id="PTHR34477:SF5">
    <property type="entry name" value="BSL5627 PROTEIN"/>
    <property type="match status" value="1"/>
</dbReference>
<dbReference type="PANTHER" id="PTHR34477">
    <property type="entry name" value="UPF0213 PROTEIN YHBQ"/>
    <property type="match status" value="1"/>
</dbReference>
<dbReference type="Pfam" id="PF01541">
    <property type="entry name" value="GIY-YIG"/>
    <property type="match status" value="1"/>
</dbReference>